<evidence type="ECO:0000256" key="4">
    <source>
        <dbReference type="ARBA" id="ARBA00012568"/>
    </source>
</evidence>
<dbReference type="Proteomes" id="UP000289555">
    <property type="component" value="Chromosome"/>
</dbReference>
<gene>
    <name evidence="12" type="ORF">HORIV_12520</name>
</gene>
<comment type="subcellular location">
    <subcellularLocation>
        <location evidence="2">Cytoplasm</location>
    </subcellularLocation>
</comment>
<dbReference type="Pfam" id="PF00561">
    <property type="entry name" value="Abhydrolase_1"/>
    <property type="match status" value="1"/>
</dbReference>
<evidence type="ECO:0000313" key="13">
    <source>
        <dbReference type="Proteomes" id="UP000289555"/>
    </source>
</evidence>
<evidence type="ECO:0000256" key="2">
    <source>
        <dbReference type="ARBA" id="ARBA00004496"/>
    </source>
</evidence>
<dbReference type="Gene3D" id="3.40.50.1820">
    <property type="entry name" value="alpha/beta hydrolase"/>
    <property type="match status" value="1"/>
</dbReference>
<evidence type="ECO:0000256" key="8">
    <source>
        <dbReference type="ARBA" id="ARBA00022670"/>
    </source>
</evidence>
<dbReference type="PANTHER" id="PTHR43722">
    <property type="entry name" value="PROLINE IMINOPEPTIDASE"/>
    <property type="match status" value="1"/>
</dbReference>
<evidence type="ECO:0000256" key="3">
    <source>
        <dbReference type="ARBA" id="ARBA00010088"/>
    </source>
</evidence>
<protein>
    <recommendedName>
        <fullName evidence="5 10">Proline iminopeptidase</fullName>
        <ecNumber evidence="4 10">3.4.11.5</ecNumber>
    </recommendedName>
</protein>
<comment type="catalytic activity">
    <reaction evidence="1 10">
        <text>Release of N-terminal proline from a peptide.</text>
        <dbReference type="EC" id="3.4.11.5"/>
    </reaction>
</comment>
<name>A0ABN5WPD2_9GAMM</name>
<dbReference type="InterPro" id="IPR005944">
    <property type="entry name" value="Pro_iminopeptidase"/>
</dbReference>
<dbReference type="EC" id="3.4.11.5" evidence="4 10"/>
<sequence length="226" mass="25446">MSNLRTLYPPIEPYETGMINVGDGHTVYFERVGKPGGKPAVFLHGGPGGGISPDHRRLFNPERYDVLLFDQRGCGRSKPHASIEANTTWHLVEDIERLREHVGVTQWMVFGGSWGSTLGLAYAQTHPDRVSELILRGVYTVTQAEIDWYYQFGVSEMFPDKWAAFQAPIPEVERHDMVAAYHRRLMGDDPIAQLEAAKAWTIWEGETIALLPDPALSAPYREGILR</sequence>
<keyword evidence="13" id="KW-1185">Reference proteome</keyword>
<evidence type="ECO:0000259" key="11">
    <source>
        <dbReference type="Pfam" id="PF00561"/>
    </source>
</evidence>
<evidence type="ECO:0000256" key="9">
    <source>
        <dbReference type="ARBA" id="ARBA00022801"/>
    </source>
</evidence>
<evidence type="ECO:0000313" key="12">
    <source>
        <dbReference type="EMBL" id="BBI48831.1"/>
    </source>
</evidence>
<dbReference type="PRINTS" id="PR00111">
    <property type="entry name" value="ABHYDROLASE"/>
</dbReference>
<evidence type="ECO:0000256" key="10">
    <source>
        <dbReference type="RuleBase" id="RU003421"/>
    </source>
</evidence>
<feature type="domain" description="AB hydrolase-1" evidence="11">
    <location>
        <begin position="41"/>
        <end position="154"/>
    </location>
</feature>
<evidence type="ECO:0000256" key="7">
    <source>
        <dbReference type="ARBA" id="ARBA00022490"/>
    </source>
</evidence>
<dbReference type="InterPro" id="IPR029058">
    <property type="entry name" value="AB_hydrolase_fold"/>
</dbReference>
<dbReference type="SUPFAM" id="SSF53474">
    <property type="entry name" value="alpha/beta-Hydrolases"/>
    <property type="match status" value="1"/>
</dbReference>
<dbReference type="EMBL" id="AP019416">
    <property type="protein sequence ID" value="BBI48831.1"/>
    <property type="molecule type" value="Genomic_DNA"/>
</dbReference>
<accession>A0ABN5WPD2</accession>
<dbReference type="PRINTS" id="PR00793">
    <property type="entry name" value="PROAMNOPTASE"/>
</dbReference>
<organism evidence="12 13">
    <name type="scientific">Vreelandella olivaria</name>
    <dbReference type="NCBI Taxonomy" id="390919"/>
    <lineage>
        <taxon>Bacteria</taxon>
        <taxon>Pseudomonadati</taxon>
        <taxon>Pseudomonadota</taxon>
        <taxon>Gammaproteobacteria</taxon>
        <taxon>Oceanospirillales</taxon>
        <taxon>Halomonadaceae</taxon>
        <taxon>Vreelandella</taxon>
    </lineage>
</organism>
<comment type="similarity">
    <text evidence="3 10">Belongs to the peptidase S33 family.</text>
</comment>
<keyword evidence="9 10" id="KW-0378">Hydrolase</keyword>
<dbReference type="PANTHER" id="PTHR43722:SF1">
    <property type="entry name" value="PROLINE IMINOPEPTIDASE"/>
    <property type="match status" value="1"/>
</dbReference>
<keyword evidence="8 10" id="KW-0645">Protease</keyword>
<proteinExistence type="inferred from homology"/>
<dbReference type="NCBIfam" id="TIGR01249">
    <property type="entry name" value="pro_imino_pep_1"/>
    <property type="match status" value="1"/>
</dbReference>
<keyword evidence="6 10" id="KW-0031">Aminopeptidase</keyword>
<keyword evidence="7" id="KW-0963">Cytoplasm</keyword>
<dbReference type="InterPro" id="IPR000073">
    <property type="entry name" value="AB_hydrolase_1"/>
</dbReference>
<evidence type="ECO:0000256" key="5">
    <source>
        <dbReference type="ARBA" id="ARBA00021843"/>
    </source>
</evidence>
<reference evidence="13" key="1">
    <citation type="journal article" date="2019" name="Microbiol. Resour. Announc.">
        <title>Complete Genome Sequence of Halomonas olivaria, a Moderately Halophilic Bacterium Isolated from Olive Processing Effluents, Obtained by Nanopore Sequencing.</title>
        <authorList>
            <person name="Nagata S."/>
            <person name="Ii K.M."/>
            <person name="Tsukimi T."/>
            <person name="Miura M.C."/>
            <person name="Galipon J."/>
            <person name="Arakawa K."/>
        </authorList>
    </citation>
    <scope>NUCLEOTIDE SEQUENCE [LARGE SCALE GENOMIC DNA]</scope>
    <source>
        <strain evidence="13">TYRC17</strain>
    </source>
</reference>
<evidence type="ECO:0000256" key="1">
    <source>
        <dbReference type="ARBA" id="ARBA00001585"/>
    </source>
</evidence>
<dbReference type="InterPro" id="IPR002410">
    <property type="entry name" value="Peptidase_S33"/>
</dbReference>
<evidence type="ECO:0000256" key="6">
    <source>
        <dbReference type="ARBA" id="ARBA00022438"/>
    </source>
</evidence>